<organism evidence="10 11">
    <name type="scientific">Roseicella aerolata</name>
    <dbReference type="NCBI Taxonomy" id="2883479"/>
    <lineage>
        <taxon>Bacteria</taxon>
        <taxon>Pseudomonadati</taxon>
        <taxon>Pseudomonadota</taxon>
        <taxon>Alphaproteobacteria</taxon>
        <taxon>Acetobacterales</taxon>
        <taxon>Roseomonadaceae</taxon>
        <taxon>Roseicella</taxon>
    </lineage>
</organism>
<dbReference type="AlphaFoldDB" id="A0A9X1L9I9"/>
<dbReference type="GO" id="GO:0046872">
    <property type="term" value="F:metal ion binding"/>
    <property type="evidence" value="ECO:0007669"/>
    <property type="project" value="UniProtKB-KW"/>
</dbReference>
<comment type="pathway">
    <text evidence="5">Cofactor biosynthesis; nicotinate biosynthesis; nicotinate from nicotinamide: step 1/1.</text>
</comment>
<evidence type="ECO:0000256" key="2">
    <source>
        <dbReference type="ARBA" id="ARBA00022642"/>
    </source>
</evidence>
<comment type="similarity">
    <text evidence="1">Belongs to the isochorismatase family.</text>
</comment>
<dbReference type="EMBL" id="JAJAQI010000031">
    <property type="protein sequence ID" value="MCB4823764.1"/>
    <property type="molecule type" value="Genomic_DNA"/>
</dbReference>
<dbReference type="PANTHER" id="PTHR11080">
    <property type="entry name" value="PYRAZINAMIDASE/NICOTINAMIDASE"/>
    <property type="match status" value="1"/>
</dbReference>
<dbReference type="CDD" id="cd01011">
    <property type="entry name" value="nicotinamidase"/>
    <property type="match status" value="1"/>
</dbReference>
<dbReference type="Gene3D" id="3.40.50.850">
    <property type="entry name" value="Isochorismatase-like"/>
    <property type="match status" value="1"/>
</dbReference>
<dbReference type="NCBIfam" id="NF008623">
    <property type="entry name" value="PRK11609.1"/>
    <property type="match status" value="1"/>
</dbReference>
<evidence type="ECO:0000256" key="6">
    <source>
        <dbReference type="ARBA" id="ARBA00039017"/>
    </source>
</evidence>
<dbReference type="FunFam" id="3.40.50.850:FF:000006">
    <property type="entry name" value="Bifunctional pyrazinamidase/nicotinamidase"/>
    <property type="match status" value="1"/>
</dbReference>
<evidence type="ECO:0000313" key="11">
    <source>
        <dbReference type="Proteomes" id="UP001139311"/>
    </source>
</evidence>
<evidence type="ECO:0000256" key="3">
    <source>
        <dbReference type="ARBA" id="ARBA00022723"/>
    </source>
</evidence>
<keyword evidence="11" id="KW-1185">Reference proteome</keyword>
<evidence type="ECO:0000256" key="1">
    <source>
        <dbReference type="ARBA" id="ARBA00006336"/>
    </source>
</evidence>
<dbReference type="InterPro" id="IPR000868">
    <property type="entry name" value="Isochorismatase-like_dom"/>
</dbReference>
<dbReference type="InterPro" id="IPR036380">
    <property type="entry name" value="Isochorismatase-like_sf"/>
</dbReference>
<gene>
    <name evidence="10" type="primary">pncA</name>
    <name evidence="10" type="ORF">LHA35_18705</name>
</gene>
<evidence type="ECO:0000256" key="7">
    <source>
        <dbReference type="ARBA" id="ARBA00043224"/>
    </source>
</evidence>
<feature type="domain" description="Isochorismatase-like" evidence="9">
    <location>
        <begin position="15"/>
        <end position="187"/>
    </location>
</feature>
<dbReference type="GO" id="GO:0008936">
    <property type="term" value="F:nicotinamidase activity"/>
    <property type="evidence" value="ECO:0007669"/>
    <property type="project" value="UniProtKB-EC"/>
</dbReference>
<name>A0A9X1L9I9_9PROT</name>
<proteinExistence type="inferred from homology"/>
<evidence type="ECO:0000256" key="5">
    <source>
        <dbReference type="ARBA" id="ARBA00037900"/>
    </source>
</evidence>
<dbReference type="GO" id="GO:0019363">
    <property type="term" value="P:pyridine nucleotide biosynthetic process"/>
    <property type="evidence" value="ECO:0007669"/>
    <property type="project" value="UniProtKB-KW"/>
</dbReference>
<comment type="caution">
    <text evidence="10">The sequence shown here is derived from an EMBL/GenBank/DDBJ whole genome shotgun (WGS) entry which is preliminary data.</text>
</comment>
<dbReference type="PANTHER" id="PTHR11080:SF2">
    <property type="entry name" value="LD05707P"/>
    <property type="match status" value="1"/>
</dbReference>
<keyword evidence="4 10" id="KW-0378">Hydrolase</keyword>
<evidence type="ECO:0000313" key="10">
    <source>
        <dbReference type="EMBL" id="MCB4823764.1"/>
    </source>
</evidence>
<protein>
    <recommendedName>
        <fullName evidence="8">Nicotinamidase</fullName>
        <ecNumber evidence="6">3.5.1.19</ecNumber>
    </recommendedName>
    <alternativeName>
        <fullName evidence="7">Nicotinamide deamidase</fullName>
    </alternativeName>
</protein>
<evidence type="ECO:0000259" key="9">
    <source>
        <dbReference type="Pfam" id="PF00857"/>
    </source>
</evidence>
<dbReference type="SUPFAM" id="SSF52499">
    <property type="entry name" value="Isochorismatase-like hydrolases"/>
    <property type="match status" value="1"/>
</dbReference>
<keyword evidence="2" id="KW-0662">Pyridine nucleotide biosynthesis</keyword>
<dbReference type="Proteomes" id="UP001139311">
    <property type="component" value="Unassembled WGS sequence"/>
</dbReference>
<evidence type="ECO:0000256" key="8">
    <source>
        <dbReference type="ARBA" id="ARBA00072277"/>
    </source>
</evidence>
<dbReference type="EC" id="3.5.1.19" evidence="6"/>
<dbReference type="Pfam" id="PF00857">
    <property type="entry name" value="Isochorismatase"/>
    <property type="match status" value="1"/>
</dbReference>
<dbReference type="InterPro" id="IPR052347">
    <property type="entry name" value="Isochorismatase_Nicotinamidase"/>
</dbReference>
<keyword evidence="3" id="KW-0479">Metal-binding</keyword>
<accession>A0A9X1L9I9</accession>
<evidence type="ECO:0000256" key="4">
    <source>
        <dbReference type="ARBA" id="ARBA00022801"/>
    </source>
</evidence>
<sequence length="217" mass="23381">MAGITPDPATDILGIVDVQPTFMPGGELPVQDGDAVVPVINRLLAGPFLHAFATQDWHPAGHSSFASSHPGKQPFETIEMPYGPQTLWPDHGIQGSPSAQLHKNLAQARIELVVRKGFHREIDSYSTFFENDRRTTTGLHGWLQARGMRRLFLAGLATDYCVAWSAEDAVKLGYAVFVIEDACRGIGLPAEGGTTIDAAKRRLTAAGVQFVTSAAFA</sequence>
<reference evidence="10" key="1">
    <citation type="submission" date="2021-10" db="EMBL/GenBank/DDBJ databases">
        <title>Roseicella aerolatum sp. nov., isolated from aerosols of e-waste dismantling site.</title>
        <authorList>
            <person name="Qin T."/>
        </authorList>
    </citation>
    <scope>NUCLEOTIDE SEQUENCE</scope>
    <source>
        <strain evidence="10">GB24</strain>
    </source>
</reference>